<evidence type="ECO:0000256" key="2">
    <source>
        <dbReference type="ARBA" id="ARBA00022777"/>
    </source>
</evidence>
<keyword evidence="5" id="KW-0812">Transmembrane</keyword>
<dbReference type="RefSeq" id="WP_239116341.1">
    <property type="nucleotide sequence ID" value="NZ_BAABHI010000005.1"/>
</dbReference>
<keyword evidence="3" id="KW-0902">Two-component regulatory system</keyword>
<dbReference type="GO" id="GO:0016301">
    <property type="term" value="F:kinase activity"/>
    <property type="evidence" value="ECO:0007669"/>
    <property type="project" value="UniProtKB-KW"/>
</dbReference>
<dbReference type="InterPro" id="IPR003594">
    <property type="entry name" value="HATPase_dom"/>
</dbReference>
<dbReference type="PANTHER" id="PTHR24421:SF61">
    <property type="entry name" value="OXYGEN SENSOR HISTIDINE KINASE NREB"/>
    <property type="match status" value="1"/>
</dbReference>
<feature type="transmembrane region" description="Helical" evidence="5">
    <location>
        <begin position="12"/>
        <end position="30"/>
    </location>
</feature>
<accession>A0A8J3TYA2</accession>
<dbReference type="SUPFAM" id="SSF55874">
    <property type="entry name" value="ATPase domain of HSP90 chaperone/DNA topoisomerase II/histidine kinase"/>
    <property type="match status" value="1"/>
</dbReference>
<protein>
    <submittedName>
        <fullName evidence="8">Histidine kinase</fullName>
    </submittedName>
</protein>
<keyword evidence="5" id="KW-0472">Membrane</keyword>
<dbReference type="Gene3D" id="3.30.565.10">
    <property type="entry name" value="Histidine kinase-like ATPase, C-terminal domain"/>
    <property type="match status" value="1"/>
</dbReference>
<feature type="domain" description="DUF5931" evidence="7">
    <location>
        <begin position="1"/>
        <end position="169"/>
    </location>
</feature>
<feature type="transmembrane region" description="Helical" evidence="5">
    <location>
        <begin position="63"/>
        <end position="83"/>
    </location>
</feature>
<dbReference type="InterPro" id="IPR036890">
    <property type="entry name" value="HATPase_C_sf"/>
</dbReference>
<keyword evidence="2 8" id="KW-0418">Kinase</keyword>
<feature type="region of interest" description="Disordered" evidence="4">
    <location>
        <begin position="238"/>
        <end position="264"/>
    </location>
</feature>
<reference evidence="8 9" key="1">
    <citation type="submission" date="2021-01" db="EMBL/GenBank/DDBJ databases">
        <title>Whole genome shotgun sequence of Planotetraspora phitsanulokensis NBRC 104273.</title>
        <authorList>
            <person name="Komaki H."/>
            <person name="Tamura T."/>
        </authorList>
    </citation>
    <scope>NUCLEOTIDE SEQUENCE [LARGE SCALE GENOMIC DNA]</scope>
    <source>
        <strain evidence="8 9">NBRC 104273</strain>
    </source>
</reference>
<dbReference type="Pfam" id="PF19354">
    <property type="entry name" value="DUF5931"/>
    <property type="match status" value="1"/>
</dbReference>
<name>A0A8J3TYA2_9ACTN</name>
<evidence type="ECO:0000259" key="6">
    <source>
        <dbReference type="Pfam" id="PF02518"/>
    </source>
</evidence>
<dbReference type="InterPro" id="IPR045975">
    <property type="entry name" value="DUF5931"/>
</dbReference>
<keyword evidence="5" id="KW-1133">Transmembrane helix</keyword>
<keyword evidence="1" id="KW-0808">Transferase</keyword>
<dbReference type="NCBIfam" id="NF047322">
    <property type="entry name" value="HK_morpho_MacS"/>
    <property type="match status" value="1"/>
</dbReference>
<feature type="domain" description="Histidine kinase/HSP90-like ATPase" evidence="6">
    <location>
        <begin position="303"/>
        <end position="393"/>
    </location>
</feature>
<feature type="transmembrane region" description="Helical" evidence="5">
    <location>
        <begin position="144"/>
        <end position="164"/>
    </location>
</feature>
<evidence type="ECO:0000313" key="9">
    <source>
        <dbReference type="Proteomes" id="UP000622547"/>
    </source>
</evidence>
<feature type="transmembrane region" description="Helical" evidence="5">
    <location>
        <begin position="89"/>
        <end position="109"/>
    </location>
</feature>
<gene>
    <name evidence="8" type="ORF">Pph01_02910</name>
</gene>
<evidence type="ECO:0000256" key="1">
    <source>
        <dbReference type="ARBA" id="ARBA00022679"/>
    </source>
</evidence>
<dbReference type="PANTHER" id="PTHR24421">
    <property type="entry name" value="NITRATE/NITRITE SENSOR PROTEIN NARX-RELATED"/>
    <property type="match status" value="1"/>
</dbReference>
<feature type="transmembrane region" description="Helical" evidence="5">
    <location>
        <begin position="36"/>
        <end position="56"/>
    </location>
</feature>
<sequence>MGIEGPFWRAIAVFRIASVVYAAILLARAGGYGHPVAGWLVIVVMATWTAFTAAAYPSARASWPLLLADLAVTAGCLLSAPLVQDRAAISGGVMPITATWVAGPALAWGVARGRRAGAASAAILSAADLWLRGSQGMNFASLPVNGAVLLFLAGVVVGHVAQLAREAEELMRRAVQLEAAGRERERLARGIHDSVLQVLALVQRRGAEIGGEAAELGRLAGEQESALRALVQVPAPTDDLAEDGLTGQRGPRQRALRVPGKGGPADRVDLRDLLRPYGSARVTVSAPATPLFLSAGTAHEVGAAVGAALDNVSKHCAEGTRAWVFAEQDGEAVTVSVRDEGPGIPDGRLEQAAADGRMGVARSIRGRIADIGGTVEITSSHAGTEIELSVPADAGRWWRV</sequence>
<evidence type="ECO:0000256" key="4">
    <source>
        <dbReference type="SAM" id="MobiDB-lite"/>
    </source>
</evidence>
<keyword evidence="9" id="KW-1185">Reference proteome</keyword>
<dbReference type="Pfam" id="PF02518">
    <property type="entry name" value="HATPase_c"/>
    <property type="match status" value="1"/>
</dbReference>
<organism evidence="8 9">
    <name type="scientific">Planotetraspora phitsanulokensis</name>
    <dbReference type="NCBI Taxonomy" id="575192"/>
    <lineage>
        <taxon>Bacteria</taxon>
        <taxon>Bacillati</taxon>
        <taxon>Actinomycetota</taxon>
        <taxon>Actinomycetes</taxon>
        <taxon>Streptosporangiales</taxon>
        <taxon>Streptosporangiaceae</taxon>
        <taxon>Planotetraspora</taxon>
    </lineage>
</organism>
<dbReference type="EMBL" id="BOOP01000001">
    <property type="protein sequence ID" value="GII35288.1"/>
    <property type="molecule type" value="Genomic_DNA"/>
</dbReference>
<dbReference type="GO" id="GO:0000160">
    <property type="term" value="P:phosphorelay signal transduction system"/>
    <property type="evidence" value="ECO:0007669"/>
    <property type="project" value="UniProtKB-KW"/>
</dbReference>
<evidence type="ECO:0000313" key="8">
    <source>
        <dbReference type="EMBL" id="GII35288.1"/>
    </source>
</evidence>
<evidence type="ECO:0000256" key="5">
    <source>
        <dbReference type="SAM" id="Phobius"/>
    </source>
</evidence>
<evidence type="ECO:0000259" key="7">
    <source>
        <dbReference type="Pfam" id="PF19354"/>
    </source>
</evidence>
<dbReference type="Proteomes" id="UP000622547">
    <property type="component" value="Unassembled WGS sequence"/>
</dbReference>
<proteinExistence type="predicted"/>
<comment type="caution">
    <text evidence="8">The sequence shown here is derived from an EMBL/GenBank/DDBJ whole genome shotgun (WGS) entry which is preliminary data.</text>
</comment>
<evidence type="ECO:0000256" key="3">
    <source>
        <dbReference type="ARBA" id="ARBA00023012"/>
    </source>
</evidence>
<dbReference type="InterPro" id="IPR050482">
    <property type="entry name" value="Sensor_HK_TwoCompSys"/>
</dbReference>
<dbReference type="AlphaFoldDB" id="A0A8J3TYA2"/>